<evidence type="ECO:0008006" key="3">
    <source>
        <dbReference type="Google" id="ProtNLM"/>
    </source>
</evidence>
<sequence>MKAAVWQIGDGVLEFAGVAQTRIDCWTEIPAVAPCHDAVVTQAIPIAVQG</sequence>
<organism evidence="1 2">
    <name type="scientific">Xanthomonas cannabis</name>
    <dbReference type="NCBI Taxonomy" id="1885674"/>
    <lineage>
        <taxon>Bacteria</taxon>
        <taxon>Pseudomonadati</taxon>
        <taxon>Pseudomonadota</taxon>
        <taxon>Gammaproteobacteria</taxon>
        <taxon>Lysobacterales</taxon>
        <taxon>Lysobacteraceae</taxon>
        <taxon>Xanthomonas</taxon>
    </lineage>
</organism>
<proteinExistence type="predicted"/>
<keyword evidence="2" id="KW-1185">Reference proteome</keyword>
<reference evidence="1 2" key="1">
    <citation type="submission" date="2020-08" db="EMBL/GenBank/DDBJ databases">
        <title>Studying the diversity of plant-associated saprophytic bacteria and their role in host health and plant-pathogen interactions.</title>
        <authorList>
            <person name="Potnis N."/>
        </authorList>
    </citation>
    <scope>NUCLEOTIDE SEQUENCE [LARGE SCALE GENOMIC DNA]</scope>
    <source>
        <strain evidence="1 2">F16</strain>
    </source>
</reference>
<dbReference type="Proteomes" id="UP000554726">
    <property type="component" value="Unassembled WGS sequence"/>
</dbReference>
<evidence type="ECO:0000313" key="1">
    <source>
        <dbReference type="EMBL" id="MBB4594505.1"/>
    </source>
</evidence>
<evidence type="ECO:0000313" key="2">
    <source>
        <dbReference type="Proteomes" id="UP000554726"/>
    </source>
</evidence>
<accession>A0ABR6JNX1</accession>
<name>A0ABR6JNX1_9XANT</name>
<dbReference type="EMBL" id="JACHNS010000006">
    <property type="protein sequence ID" value="MBB4594505.1"/>
    <property type="molecule type" value="Genomic_DNA"/>
</dbReference>
<comment type="caution">
    <text evidence="1">The sequence shown here is derived from an EMBL/GenBank/DDBJ whole genome shotgun (WGS) entry which is preliminary data.</text>
</comment>
<protein>
    <recommendedName>
        <fullName evidence="3">Alcohol dehydrogenase</fullName>
    </recommendedName>
</protein>
<gene>
    <name evidence="1" type="ORF">FHR60_003206</name>
</gene>